<dbReference type="CDD" id="cd06257">
    <property type="entry name" value="DnaJ"/>
    <property type="match status" value="1"/>
</dbReference>
<dbReference type="RefSeq" id="XP_034014034.1">
    <property type="nucleotide sequence ID" value="XM_034153669.1"/>
</dbReference>
<evidence type="ECO:0000313" key="3">
    <source>
        <dbReference type="EMBL" id="KAA8906214.1"/>
    </source>
</evidence>
<accession>A0A642V1X8</accession>
<dbReference type="InterPro" id="IPR052763">
    <property type="entry name" value="DnaJ_C4"/>
</dbReference>
<feature type="compositionally biased region" description="Basic residues" evidence="1">
    <location>
        <begin position="413"/>
        <end position="422"/>
    </location>
</feature>
<dbReference type="EMBL" id="SWFT01000036">
    <property type="protein sequence ID" value="KAA8906214.1"/>
    <property type="molecule type" value="Genomic_DNA"/>
</dbReference>
<keyword evidence="4" id="KW-1185">Reference proteome</keyword>
<dbReference type="GeneID" id="54779809"/>
<organism evidence="3 4">
    <name type="scientific">Diutina rugosa</name>
    <name type="common">Yeast</name>
    <name type="synonym">Candida rugosa</name>
    <dbReference type="NCBI Taxonomy" id="5481"/>
    <lineage>
        <taxon>Eukaryota</taxon>
        <taxon>Fungi</taxon>
        <taxon>Dikarya</taxon>
        <taxon>Ascomycota</taxon>
        <taxon>Saccharomycotina</taxon>
        <taxon>Pichiomycetes</taxon>
        <taxon>Debaryomycetaceae</taxon>
        <taxon>Diutina</taxon>
    </lineage>
</organism>
<name>A0A642V1X8_DIURU</name>
<gene>
    <name evidence="3" type="ORF">DIURU_001156</name>
</gene>
<dbReference type="SUPFAM" id="SSF46565">
    <property type="entry name" value="Chaperone J-domain"/>
    <property type="match status" value="1"/>
</dbReference>
<feature type="compositionally biased region" description="Low complexity" evidence="1">
    <location>
        <begin position="222"/>
        <end position="235"/>
    </location>
</feature>
<dbReference type="PANTHER" id="PTHR44825:SF1">
    <property type="entry name" value="DNAJ HOMOLOG SUBFAMILY C MEMBER 4"/>
    <property type="match status" value="1"/>
</dbReference>
<dbReference type="InterPro" id="IPR001623">
    <property type="entry name" value="DnaJ_domain"/>
</dbReference>
<feature type="domain" description="J" evidence="2">
    <location>
        <begin position="2"/>
        <end position="66"/>
    </location>
</feature>
<feature type="compositionally biased region" description="Basic and acidic residues" evidence="1">
    <location>
        <begin position="142"/>
        <end position="165"/>
    </location>
</feature>
<proteinExistence type="predicted"/>
<dbReference type="OMA" id="NCEEQEL"/>
<feature type="compositionally biased region" description="Low complexity" evidence="1">
    <location>
        <begin position="305"/>
        <end position="314"/>
    </location>
</feature>
<sequence length="574" mass="65750">MNLYQLLGVSQDASDVEIRKVFRKLSLKYHPDKTDKKEDHDHFIRIKEAYETLASPDKRRSYDSKLKPSRAQTTYSTYTSGAGPQTSFYQNNFTRPGYNNGNSASHPFGMYNAGFYSNYYRRQEPTYERAYEERLRNEERIRQRMQEQERANEARRRQRMEEERRKAKQRAAQNSYSSDDEDDGFGYDDVNQRSPSAEAPDAFSEYWKHHGSNSSDPIVVESEAGSNSSSSQRSSPAVDDEEEPEVAGFTAEVEIDDEDEEVVENAEQGEEEEQEDDFSDDDARDSDFEVEEIPSPKIPKVFAQSSSSSASSSSGPVSDQFDKPSEPSTTPENEETSTKTPKKSGKAPVDAERSVKRRKTEKASTSFNYSELASQLNHADGDDNVNLNSLRDQIDEVDHERRSASPTRDRTPPRRRGRPTKKFRPEYNDGSPGETLHTPVNQPKGKPGVRVLTAELLGAEKRSKFPYLKAPEPPQDPCNLTEAEWQAYASSVEKYLQAFQRFRKQVNQYEARRVCLDEAHRSDISASVANFQAYQAALSRDEIIQQKLRDETNALNQCLGTFHRDWWWRQHPNR</sequence>
<dbReference type="InterPro" id="IPR036869">
    <property type="entry name" value="J_dom_sf"/>
</dbReference>
<feature type="compositionally biased region" description="Polar residues" evidence="1">
    <location>
        <begin position="363"/>
        <end position="377"/>
    </location>
</feature>
<dbReference type="PRINTS" id="PR00625">
    <property type="entry name" value="JDOMAIN"/>
</dbReference>
<dbReference type="Gene3D" id="1.10.287.110">
    <property type="entry name" value="DnaJ domain"/>
    <property type="match status" value="1"/>
</dbReference>
<evidence type="ECO:0000313" key="4">
    <source>
        <dbReference type="Proteomes" id="UP000449547"/>
    </source>
</evidence>
<dbReference type="AlphaFoldDB" id="A0A642V1X8"/>
<dbReference type="Proteomes" id="UP000449547">
    <property type="component" value="Unassembled WGS sequence"/>
</dbReference>
<feature type="compositionally biased region" description="Acidic residues" evidence="1">
    <location>
        <begin position="253"/>
        <end position="292"/>
    </location>
</feature>
<dbReference type="PROSITE" id="PS50076">
    <property type="entry name" value="DNAJ_2"/>
    <property type="match status" value="1"/>
</dbReference>
<dbReference type="Pfam" id="PF00226">
    <property type="entry name" value="DnaJ"/>
    <property type="match status" value="1"/>
</dbReference>
<comment type="caution">
    <text evidence="3">The sequence shown here is derived from an EMBL/GenBank/DDBJ whole genome shotgun (WGS) entry which is preliminary data.</text>
</comment>
<feature type="compositionally biased region" description="Basic and acidic residues" evidence="1">
    <location>
        <begin position="392"/>
        <end position="412"/>
    </location>
</feature>
<dbReference type="OrthoDB" id="442087at2759"/>
<evidence type="ECO:0000256" key="1">
    <source>
        <dbReference type="SAM" id="MobiDB-lite"/>
    </source>
</evidence>
<dbReference type="PANTHER" id="PTHR44825">
    <property type="match status" value="1"/>
</dbReference>
<evidence type="ECO:0000259" key="2">
    <source>
        <dbReference type="PROSITE" id="PS50076"/>
    </source>
</evidence>
<protein>
    <recommendedName>
        <fullName evidence="2">J domain-containing protein</fullName>
    </recommendedName>
</protein>
<reference evidence="3 4" key="1">
    <citation type="submission" date="2019-07" db="EMBL/GenBank/DDBJ databases">
        <title>Genome assembly of two rare yeast pathogens: Diutina rugosa and Trichomonascus ciferrii.</title>
        <authorList>
            <person name="Mixao V."/>
            <person name="Saus E."/>
            <person name="Hansen A."/>
            <person name="Lass-Flor C."/>
            <person name="Gabaldon T."/>
        </authorList>
    </citation>
    <scope>NUCLEOTIDE SEQUENCE [LARGE SCALE GENOMIC DNA]</scope>
    <source>
        <strain evidence="3 4">CBS 613</strain>
    </source>
</reference>
<dbReference type="SMART" id="SM00271">
    <property type="entry name" value="DnaJ"/>
    <property type="match status" value="1"/>
</dbReference>
<dbReference type="VEuPathDB" id="FungiDB:DIURU_001156"/>
<feature type="region of interest" description="Disordered" evidence="1">
    <location>
        <begin position="142"/>
        <end position="447"/>
    </location>
</feature>